<evidence type="ECO:0000313" key="15">
    <source>
        <dbReference type="Proteomes" id="UP001500822"/>
    </source>
</evidence>
<evidence type="ECO:0000256" key="7">
    <source>
        <dbReference type="ARBA" id="ARBA00022798"/>
    </source>
</evidence>
<dbReference type="InterPro" id="IPR045034">
    <property type="entry name" value="O-acyltransferase_WSD1-like"/>
</dbReference>
<evidence type="ECO:0000256" key="3">
    <source>
        <dbReference type="ARBA" id="ARBA00009587"/>
    </source>
</evidence>
<dbReference type="RefSeq" id="WP_345312448.1">
    <property type="nucleotide sequence ID" value="NZ_BAABIE010000002.1"/>
</dbReference>
<proteinExistence type="inferred from homology"/>
<dbReference type="EMBL" id="BAABIE010000002">
    <property type="protein sequence ID" value="GAA4741387.1"/>
    <property type="molecule type" value="Genomic_DNA"/>
</dbReference>
<gene>
    <name evidence="14" type="ORF">GCM10023217_07100</name>
</gene>
<dbReference type="Gene3D" id="3.30.559.10">
    <property type="entry name" value="Chloramphenicol acetyltransferase-like domain"/>
    <property type="match status" value="1"/>
</dbReference>
<evidence type="ECO:0000259" key="12">
    <source>
        <dbReference type="Pfam" id="PF03007"/>
    </source>
</evidence>
<organism evidence="14 15">
    <name type="scientific">Gordonia alkaliphila</name>
    <dbReference type="NCBI Taxonomy" id="1053547"/>
    <lineage>
        <taxon>Bacteria</taxon>
        <taxon>Bacillati</taxon>
        <taxon>Actinomycetota</taxon>
        <taxon>Actinomycetes</taxon>
        <taxon>Mycobacteriales</taxon>
        <taxon>Gordoniaceae</taxon>
        <taxon>Gordonia</taxon>
    </lineage>
</organism>
<dbReference type="InterPro" id="IPR004255">
    <property type="entry name" value="O-acyltransferase_WSD1_N"/>
</dbReference>
<feature type="domain" description="O-acyltransferase WSD1 C-terminal" evidence="13">
    <location>
        <begin position="295"/>
        <end position="439"/>
    </location>
</feature>
<keyword evidence="5 11" id="KW-0444">Lipid biosynthesis</keyword>
<keyword evidence="8 11" id="KW-0443">Lipid metabolism</keyword>
<protein>
    <recommendedName>
        <fullName evidence="4 11">Diacylglycerol O-acyltransferase</fullName>
        <ecNumber evidence="4 11">2.3.1.20</ecNumber>
    </recommendedName>
</protein>
<sequence length="455" mass="49703">MKLLTPLDHAMLRMESARTPMHIGALAIFRLPEDAPDDFVRQVYEAFSALAYLPFPYDSEIAHVPIAVAAYWKKADPDPSYHVRLHALPAPGGEAELGTLVEYLHSRPLDLSRPVWEAHLIEGLSDNRFAFYFKAHHCATDGAAAVETIQSWLSTDPTGLPPTGTPDESPDMGFLQKLTILPRRFTEGTLATAEVLNRVARMTFGSESVIRTAVSTPDSQFNQHLGPHRRVAIENMELATLKEIAKATGAKVNDVMLSIIGGAVRRYLLEQDALPKQSLTASVPIGLTRESDTRNAATGIVAPLGTDIADPLERMKVVAAHTRRGKDDIDHLSRTAQDYFALIGLTPLLIAQHTGLGDRTPTLFNFTVSNVVLGKDKLYLLGAELLTLVPISFLVDGYGLNVTLVGYADTVTLGFVGCRDTLPHLQRLADYTRESMAEMLDAIAELPAREAPPAE</sequence>
<comment type="catalytic activity">
    <reaction evidence="10 11">
        <text>an acyl-CoA + a 1,2-diacyl-sn-glycerol = a triacyl-sn-glycerol + CoA</text>
        <dbReference type="Rhea" id="RHEA:10868"/>
        <dbReference type="ChEBI" id="CHEBI:17815"/>
        <dbReference type="ChEBI" id="CHEBI:57287"/>
        <dbReference type="ChEBI" id="CHEBI:58342"/>
        <dbReference type="ChEBI" id="CHEBI:64615"/>
        <dbReference type="EC" id="2.3.1.20"/>
    </reaction>
</comment>
<name>A0ABP8YZA3_9ACTN</name>
<dbReference type="PANTHER" id="PTHR31650">
    <property type="entry name" value="O-ACYLTRANSFERASE (WSD1-LIKE) FAMILY PROTEIN"/>
    <property type="match status" value="1"/>
</dbReference>
<evidence type="ECO:0000256" key="5">
    <source>
        <dbReference type="ARBA" id="ARBA00022516"/>
    </source>
</evidence>
<evidence type="ECO:0000313" key="14">
    <source>
        <dbReference type="EMBL" id="GAA4741387.1"/>
    </source>
</evidence>
<evidence type="ECO:0000259" key="13">
    <source>
        <dbReference type="Pfam" id="PF06974"/>
    </source>
</evidence>
<comment type="caution">
    <text evidence="14">The sequence shown here is derived from an EMBL/GenBank/DDBJ whole genome shotgun (WGS) entry which is preliminary data.</text>
</comment>
<accession>A0ABP8YZA3</accession>
<evidence type="ECO:0000256" key="11">
    <source>
        <dbReference type="RuleBase" id="RU361241"/>
    </source>
</evidence>
<keyword evidence="9 11" id="KW-0012">Acyltransferase</keyword>
<dbReference type="InterPro" id="IPR014292">
    <property type="entry name" value="Acyl_transf_WS/DGAT"/>
</dbReference>
<comment type="similarity">
    <text evidence="3 11">Belongs to the long-chain O-acyltransferase family.</text>
</comment>
<dbReference type="Pfam" id="PF03007">
    <property type="entry name" value="WS_DGAT_cat"/>
    <property type="match status" value="1"/>
</dbReference>
<evidence type="ECO:0000256" key="10">
    <source>
        <dbReference type="ARBA" id="ARBA00048109"/>
    </source>
</evidence>
<evidence type="ECO:0000256" key="4">
    <source>
        <dbReference type="ARBA" id="ARBA00013244"/>
    </source>
</evidence>
<comment type="pathway">
    <text evidence="2">Lipid metabolism.</text>
</comment>
<evidence type="ECO:0000256" key="8">
    <source>
        <dbReference type="ARBA" id="ARBA00023098"/>
    </source>
</evidence>
<evidence type="ECO:0000256" key="2">
    <source>
        <dbReference type="ARBA" id="ARBA00005189"/>
    </source>
</evidence>
<dbReference type="SUPFAM" id="SSF52777">
    <property type="entry name" value="CoA-dependent acyltransferases"/>
    <property type="match status" value="1"/>
</dbReference>
<dbReference type="PANTHER" id="PTHR31650:SF1">
    <property type="entry name" value="WAX ESTER SYNTHASE_DIACYLGLYCEROL ACYLTRANSFERASE 4-RELATED"/>
    <property type="match status" value="1"/>
</dbReference>
<keyword evidence="15" id="KW-1185">Reference proteome</keyword>
<dbReference type="InterPro" id="IPR009721">
    <property type="entry name" value="O-acyltransferase_WSD1_C"/>
</dbReference>
<keyword evidence="6 11" id="KW-0808">Transferase</keyword>
<dbReference type="NCBIfam" id="TIGR02946">
    <property type="entry name" value="acyl_WS_DGAT"/>
    <property type="match status" value="1"/>
</dbReference>
<reference evidence="15" key="1">
    <citation type="journal article" date="2019" name="Int. J. Syst. Evol. Microbiol.">
        <title>The Global Catalogue of Microorganisms (GCM) 10K type strain sequencing project: providing services to taxonomists for standard genome sequencing and annotation.</title>
        <authorList>
            <consortium name="The Broad Institute Genomics Platform"/>
            <consortium name="The Broad Institute Genome Sequencing Center for Infectious Disease"/>
            <person name="Wu L."/>
            <person name="Ma J."/>
        </authorList>
    </citation>
    <scope>NUCLEOTIDE SEQUENCE [LARGE SCALE GENOMIC DNA]</scope>
    <source>
        <strain evidence="15">JCM 18077</strain>
    </source>
</reference>
<evidence type="ECO:0000256" key="9">
    <source>
        <dbReference type="ARBA" id="ARBA00023315"/>
    </source>
</evidence>
<dbReference type="EC" id="2.3.1.20" evidence="4 11"/>
<dbReference type="InterPro" id="IPR023213">
    <property type="entry name" value="CAT-like_dom_sf"/>
</dbReference>
<dbReference type="Pfam" id="PF06974">
    <property type="entry name" value="WS_DGAT_C"/>
    <property type="match status" value="1"/>
</dbReference>
<comment type="pathway">
    <text evidence="1 11">Glycerolipid metabolism; triacylglycerol biosynthesis.</text>
</comment>
<evidence type="ECO:0000256" key="1">
    <source>
        <dbReference type="ARBA" id="ARBA00004771"/>
    </source>
</evidence>
<dbReference type="Proteomes" id="UP001500822">
    <property type="component" value="Unassembled WGS sequence"/>
</dbReference>
<evidence type="ECO:0000256" key="6">
    <source>
        <dbReference type="ARBA" id="ARBA00022679"/>
    </source>
</evidence>
<keyword evidence="7 11" id="KW-0319">Glycerol metabolism</keyword>
<feature type="domain" description="O-acyltransferase WSD1-like N-terminal" evidence="12">
    <location>
        <begin position="4"/>
        <end position="256"/>
    </location>
</feature>